<feature type="compositionally biased region" description="Basic and acidic residues" evidence="4">
    <location>
        <begin position="67"/>
        <end position="77"/>
    </location>
</feature>
<keyword evidence="3" id="KW-0472">Membrane</keyword>
<evidence type="ECO:0000313" key="5">
    <source>
        <dbReference type="EMBL" id="CAH7672765.1"/>
    </source>
</evidence>
<evidence type="ECO:0000256" key="3">
    <source>
        <dbReference type="RuleBase" id="RU364104"/>
    </source>
</evidence>
<evidence type="ECO:0000256" key="1">
    <source>
        <dbReference type="ARBA" id="ARBA00007347"/>
    </source>
</evidence>
<sequence length="77" mass="9104">MHPHLTGNKVVACGKFIEALEACHNSGLWNYYTGGCNDVRRQLDKCLHDERMKRSSDHVKEGRRRRKELERVWKSHE</sequence>
<gene>
    <name evidence="5" type="ORF">PPACK8108_LOCUS7597</name>
</gene>
<dbReference type="GO" id="GO:0005743">
    <property type="term" value="C:mitochondrial inner membrane"/>
    <property type="evidence" value="ECO:0007669"/>
    <property type="project" value="UniProtKB-SubCell"/>
</dbReference>
<dbReference type="Proteomes" id="UP001153365">
    <property type="component" value="Unassembled WGS sequence"/>
</dbReference>
<feature type="region of interest" description="Disordered" evidence="4">
    <location>
        <begin position="53"/>
        <end position="77"/>
    </location>
</feature>
<name>A0AAV0AWK1_PHAPC</name>
<proteinExistence type="inferred from homology"/>
<accession>A0AAV0AWK1</accession>
<comment type="similarity">
    <text evidence="1 3">Belongs to the CMC family.</text>
</comment>
<dbReference type="InterPro" id="IPR013892">
    <property type="entry name" value="Cyt_c_biogenesis_Cmc1-like"/>
</dbReference>
<comment type="subcellular location">
    <subcellularLocation>
        <location evidence="3">Mitochondrion inner membrane</location>
    </subcellularLocation>
</comment>
<organism evidence="5 6">
    <name type="scientific">Phakopsora pachyrhizi</name>
    <name type="common">Asian soybean rust disease fungus</name>
    <dbReference type="NCBI Taxonomy" id="170000"/>
    <lineage>
        <taxon>Eukaryota</taxon>
        <taxon>Fungi</taxon>
        <taxon>Dikarya</taxon>
        <taxon>Basidiomycota</taxon>
        <taxon>Pucciniomycotina</taxon>
        <taxon>Pucciniomycetes</taxon>
        <taxon>Pucciniales</taxon>
        <taxon>Phakopsoraceae</taxon>
        <taxon>Phakopsora</taxon>
    </lineage>
</organism>
<keyword evidence="6" id="KW-1185">Reference proteome</keyword>
<evidence type="ECO:0000256" key="2">
    <source>
        <dbReference type="ARBA" id="ARBA00023157"/>
    </source>
</evidence>
<dbReference type="AlphaFoldDB" id="A0AAV0AWK1"/>
<reference evidence="5" key="1">
    <citation type="submission" date="2022-06" db="EMBL/GenBank/DDBJ databases">
        <authorList>
            <consortium name="SYNGENTA / RWTH Aachen University"/>
        </authorList>
    </citation>
    <scope>NUCLEOTIDE SEQUENCE</scope>
</reference>
<comment type="caution">
    <text evidence="5">The sequence shown here is derived from an EMBL/GenBank/DDBJ whole genome shotgun (WGS) entry which is preliminary data.</text>
</comment>
<comment type="function">
    <text evidence="3">Required for mitochondrial cytochrome c oxidase (COX) assembly and respiration.</text>
</comment>
<dbReference type="EMBL" id="CALTRL010001496">
    <property type="protein sequence ID" value="CAH7672765.1"/>
    <property type="molecule type" value="Genomic_DNA"/>
</dbReference>
<evidence type="ECO:0000256" key="4">
    <source>
        <dbReference type="SAM" id="MobiDB-lite"/>
    </source>
</evidence>
<protein>
    <recommendedName>
        <fullName evidence="3">COX assembly mitochondrial protein</fullName>
    </recommendedName>
</protein>
<keyword evidence="3" id="KW-0999">Mitochondrion inner membrane</keyword>
<evidence type="ECO:0000313" key="6">
    <source>
        <dbReference type="Proteomes" id="UP001153365"/>
    </source>
</evidence>
<keyword evidence="2" id="KW-1015">Disulfide bond</keyword>
<keyword evidence="3" id="KW-0496">Mitochondrion</keyword>
<dbReference type="Pfam" id="PF08583">
    <property type="entry name" value="Cmc1"/>
    <property type="match status" value="1"/>
</dbReference>
<keyword evidence="3" id="KW-0143">Chaperone</keyword>